<dbReference type="AlphaFoldDB" id="A0A835YFT5"/>
<feature type="region of interest" description="Disordered" evidence="1">
    <location>
        <begin position="266"/>
        <end position="289"/>
    </location>
</feature>
<dbReference type="EMBL" id="JAEHOE010000004">
    <property type="protein sequence ID" value="KAG2500136.1"/>
    <property type="molecule type" value="Genomic_DNA"/>
</dbReference>
<evidence type="ECO:0000256" key="1">
    <source>
        <dbReference type="SAM" id="MobiDB-lite"/>
    </source>
</evidence>
<organism evidence="2 3">
    <name type="scientific">Edaphochlamys debaryana</name>
    <dbReference type="NCBI Taxonomy" id="47281"/>
    <lineage>
        <taxon>Eukaryota</taxon>
        <taxon>Viridiplantae</taxon>
        <taxon>Chlorophyta</taxon>
        <taxon>core chlorophytes</taxon>
        <taxon>Chlorophyceae</taxon>
        <taxon>CS clade</taxon>
        <taxon>Chlamydomonadales</taxon>
        <taxon>Chlamydomonadales incertae sedis</taxon>
        <taxon>Edaphochlamys</taxon>
    </lineage>
</organism>
<sequence>MPAADDGSLGMLTLTDDRFLVGYSALTAAFPRSSRMVAAGDRALVQLWVGYGEDLSLFQLKLQSVGDELGVKVPQTLLRFLGGLQPGAQLVLRRAPSGRIEARVVGDRPAGPQRTMQNLQPGRTRRAPAARPAAPAQPSAAPPAPTGEEPSPPGTEAEGQPLGTVSLYDTKGNVYFTGAEAIHRAYPDAFTDVGGSPGASSIGVQLWAPQLYGSADQLVPYPVTVYSGRGRSRLTSVRRVLRRLRLQHEDQAVLWRLPDGRVVLRPLPEPQPRPPRQASAPSPLPSPPSQLAAGCTDFIGYVRVYTYGTRYELNGPDVLRTAFLGSPEAAPDLAGTNHTVSLLARPGGPDAEPSGDRPNTASLFFPGNGGCRLTGAAKLVADLGTPRLGDFVALWRLAGGEEGPDVLATPAPGQQQKQQELQQQEEEQQDQEGEGGEGQGGTQGGAASPRPRFITAAASSGLATAGASEDGDLGTLTLAEGAAILVGSAALDAAFPRSVQTARDGGKTLVPLWAVRGPGLVSFRVSLVPLTDNSIGLEASPTLIRTLGLQPGAQLTLRRDPSGRIEARLAGGAAQGAAPAPLSRRASGRRAAPSAASLDPSTDGSSTGPAEAQAGQPGDQEEIGVVTVYSVGRSTYLSGSNAIRAAFPKACARAEEDGEPVARQVMVRTGSGDSGLQAYTVNVTVGKGARLTSATPVIRDLGMQHGDEAQLLRLPDRRVEIRPVAARVPPTPGAPQAASPAAVTAPRVAARVHAPRSRAPSQPVRPSARTLPPPSGNTPTPRAGSDAPPRFLGYVRFYRNGTRMYISGAAVLRTAFLDPSDQPEEGAYYDAPLYSQRAPSAPYRAHTQTRLYCMVNGGCRLTGVADLSAAMGDSQHNQDLALWRLGDAEGSVLITLAPERSG</sequence>
<feature type="compositionally biased region" description="Low complexity" evidence="1">
    <location>
        <begin position="413"/>
        <end position="422"/>
    </location>
</feature>
<reference evidence="2" key="1">
    <citation type="journal article" date="2020" name="bioRxiv">
        <title>Comparative genomics of Chlamydomonas.</title>
        <authorList>
            <person name="Craig R.J."/>
            <person name="Hasan A.R."/>
            <person name="Ness R.W."/>
            <person name="Keightley P.D."/>
        </authorList>
    </citation>
    <scope>NUCLEOTIDE SEQUENCE</scope>
    <source>
        <strain evidence="2">CCAP 11/70</strain>
    </source>
</reference>
<feature type="compositionally biased region" description="Polar residues" evidence="1">
    <location>
        <begin position="599"/>
        <end position="608"/>
    </location>
</feature>
<feature type="compositionally biased region" description="Low complexity" evidence="1">
    <location>
        <begin position="570"/>
        <end position="598"/>
    </location>
</feature>
<proteinExistence type="predicted"/>
<gene>
    <name evidence="2" type="ORF">HYH03_001718</name>
</gene>
<accession>A0A835YFT5</accession>
<feature type="compositionally biased region" description="Low complexity" evidence="1">
    <location>
        <begin position="129"/>
        <end position="139"/>
    </location>
</feature>
<comment type="caution">
    <text evidence="2">The sequence shown here is derived from an EMBL/GenBank/DDBJ whole genome shotgun (WGS) entry which is preliminary data.</text>
</comment>
<feature type="region of interest" description="Disordered" evidence="1">
    <location>
        <begin position="403"/>
        <end position="450"/>
    </location>
</feature>
<feature type="region of interest" description="Disordered" evidence="1">
    <location>
        <begin position="749"/>
        <end position="787"/>
    </location>
</feature>
<feature type="compositionally biased region" description="Low complexity" evidence="1">
    <location>
        <begin position="749"/>
        <end position="761"/>
    </location>
</feature>
<keyword evidence="3" id="KW-1185">Reference proteome</keyword>
<evidence type="ECO:0000313" key="2">
    <source>
        <dbReference type="EMBL" id="KAG2500136.1"/>
    </source>
</evidence>
<feature type="region of interest" description="Disordered" evidence="1">
    <location>
        <begin position="344"/>
        <end position="363"/>
    </location>
</feature>
<name>A0A835YFT5_9CHLO</name>
<feature type="compositionally biased region" description="Pro residues" evidence="1">
    <location>
        <begin position="140"/>
        <end position="153"/>
    </location>
</feature>
<protein>
    <submittedName>
        <fullName evidence="2">Uncharacterized protein</fullName>
    </submittedName>
</protein>
<feature type="region of interest" description="Disordered" evidence="1">
    <location>
        <begin position="570"/>
        <end position="621"/>
    </location>
</feature>
<feature type="compositionally biased region" description="Acidic residues" evidence="1">
    <location>
        <begin position="423"/>
        <end position="435"/>
    </location>
</feature>
<dbReference type="Proteomes" id="UP000612055">
    <property type="component" value="Unassembled WGS sequence"/>
</dbReference>
<feature type="region of interest" description="Disordered" evidence="1">
    <location>
        <begin position="102"/>
        <end position="164"/>
    </location>
</feature>
<evidence type="ECO:0000313" key="3">
    <source>
        <dbReference type="Proteomes" id="UP000612055"/>
    </source>
</evidence>